<sequence>MTESRHDSNRRTPILDQFPRRRTALGLVAVAALILLYFMLTDPVQYSDRWARYTFPKGSPIPGATSLVLSLPSIDTHGQDATFWWRMQVEGLEGNLFAIDLQTRALDFLYPGALAVHVDRYLLEPSGADPIEYVDAGSGGARLRDRCHREAID</sequence>
<feature type="transmembrane region" description="Helical" evidence="1">
    <location>
        <begin position="21"/>
        <end position="40"/>
    </location>
</feature>
<dbReference type="EMBL" id="UINC01050399">
    <property type="protein sequence ID" value="SVB63307.1"/>
    <property type="molecule type" value="Genomic_DNA"/>
</dbReference>
<organism evidence="2">
    <name type="scientific">marine metagenome</name>
    <dbReference type="NCBI Taxonomy" id="408172"/>
    <lineage>
        <taxon>unclassified sequences</taxon>
        <taxon>metagenomes</taxon>
        <taxon>ecological metagenomes</taxon>
    </lineage>
</organism>
<reference evidence="2" key="1">
    <citation type="submission" date="2018-05" db="EMBL/GenBank/DDBJ databases">
        <authorList>
            <person name="Lanie J.A."/>
            <person name="Ng W.-L."/>
            <person name="Kazmierczak K.M."/>
            <person name="Andrzejewski T.M."/>
            <person name="Davidsen T.M."/>
            <person name="Wayne K.J."/>
            <person name="Tettelin H."/>
            <person name="Glass J.I."/>
            <person name="Rusch D."/>
            <person name="Podicherti R."/>
            <person name="Tsui H.-C.T."/>
            <person name="Winkler M.E."/>
        </authorList>
    </citation>
    <scope>NUCLEOTIDE SEQUENCE</scope>
</reference>
<gene>
    <name evidence="2" type="ORF">METZ01_LOCUS216161</name>
</gene>
<evidence type="ECO:0000313" key="2">
    <source>
        <dbReference type="EMBL" id="SVB63307.1"/>
    </source>
</evidence>
<accession>A0A382FMH2</accession>
<evidence type="ECO:0000256" key="1">
    <source>
        <dbReference type="SAM" id="Phobius"/>
    </source>
</evidence>
<keyword evidence="1" id="KW-0812">Transmembrane</keyword>
<name>A0A382FMH2_9ZZZZ</name>
<proteinExistence type="predicted"/>
<dbReference type="AlphaFoldDB" id="A0A382FMH2"/>
<keyword evidence="1" id="KW-1133">Transmembrane helix</keyword>
<keyword evidence="1" id="KW-0472">Membrane</keyword>
<protein>
    <submittedName>
        <fullName evidence="2">Uncharacterized protein</fullName>
    </submittedName>
</protein>